<keyword evidence="4 6" id="KW-0479">Metal-binding</keyword>
<evidence type="ECO:0000256" key="7">
    <source>
        <dbReference type="RuleBase" id="RU000461"/>
    </source>
</evidence>
<evidence type="ECO:0000256" key="4">
    <source>
        <dbReference type="ARBA" id="ARBA00022723"/>
    </source>
</evidence>
<dbReference type="PROSITE" id="PS00086">
    <property type="entry name" value="CYTOCHROME_P450"/>
    <property type="match status" value="1"/>
</dbReference>
<feature type="binding site" description="axial binding residue" evidence="6">
    <location>
        <position position="459"/>
    </location>
    <ligand>
        <name>heme</name>
        <dbReference type="ChEBI" id="CHEBI:30413"/>
    </ligand>
    <ligandPart>
        <name>Fe</name>
        <dbReference type="ChEBI" id="CHEBI:18248"/>
    </ligandPart>
</feature>
<keyword evidence="7" id="KW-0503">Monooxygenase</keyword>
<dbReference type="PRINTS" id="PR00385">
    <property type="entry name" value="P450"/>
</dbReference>
<evidence type="ECO:0000313" key="10">
    <source>
        <dbReference type="Proteomes" id="UP000218811"/>
    </source>
</evidence>
<dbReference type="STRING" id="742152.A0A2H3JC46"/>
<dbReference type="InterPro" id="IPR002403">
    <property type="entry name" value="Cyt_P450_E_grp-IV"/>
</dbReference>
<dbReference type="OMA" id="NFLMPWA"/>
<keyword evidence="8" id="KW-0732">Signal</keyword>
<dbReference type="Gene3D" id="1.10.630.10">
    <property type="entry name" value="Cytochrome P450"/>
    <property type="match status" value="1"/>
</dbReference>
<dbReference type="GO" id="GO:0016705">
    <property type="term" value="F:oxidoreductase activity, acting on paired donors, with incorporation or reduction of molecular oxygen"/>
    <property type="evidence" value="ECO:0007669"/>
    <property type="project" value="InterPro"/>
</dbReference>
<keyword evidence="7" id="KW-0560">Oxidoreductase</keyword>
<evidence type="ECO:0000256" key="2">
    <source>
        <dbReference type="ARBA" id="ARBA00010617"/>
    </source>
</evidence>
<dbReference type="GO" id="GO:0005506">
    <property type="term" value="F:iron ion binding"/>
    <property type="evidence" value="ECO:0007669"/>
    <property type="project" value="InterPro"/>
</dbReference>
<dbReference type="InterPro" id="IPR017972">
    <property type="entry name" value="Cyt_P450_CS"/>
</dbReference>
<organism evidence="9 10">
    <name type="scientific">Wolfiporia cocos (strain MD-104)</name>
    <name type="common">Brown rot fungus</name>
    <dbReference type="NCBI Taxonomy" id="742152"/>
    <lineage>
        <taxon>Eukaryota</taxon>
        <taxon>Fungi</taxon>
        <taxon>Dikarya</taxon>
        <taxon>Basidiomycota</taxon>
        <taxon>Agaricomycotina</taxon>
        <taxon>Agaricomycetes</taxon>
        <taxon>Polyporales</taxon>
        <taxon>Phaeolaceae</taxon>
        <taxon>Wolfiporia</taxon>
    </lineage>
</organism>
<dbReference type="GO" id="GO:0004497">
    <property type="term" value="F:monooxygenase activity"/>
    <property type="evidence" value="ECO:0007669"/>
    <property type="project" value="UniProtKB-KW"/>
</dbReference>
<feature type="signal peptide" evidence="8">
    <location>
        <begin position="1"/>
        <end position="18"/>
    </location>
</feature>
<dbReference type="OrthoDB" id="1055148at2759"/>
<evidence type="ECO:0000256" key="8">
    <source>
        <dbReference type="SAM" id="SignalP"/>
    </source>
</evidence>
<dbReference type="Pfam" id="PF00067">
    <property type="entry name" value="p450"/>
    <property type="match status" value="1"/>
</dbReference>
<dbReference type="PANTHER" id="PTHR24304">
    <property type="entry name" value="CYTOCHROME P450 FAMILY 7"/>
    <property type="match status" value="1"/>
</dbReference>
<dbReference type="GO" id="GO:0020037">
    <property type="term" value="F:heme binding"/>
    <property type="evidence" value="ECO:0007669"/>
    <property type="project" value="InterPro"/>
</dbReference>
<dbReference type="AlphaFoldDB" id="A0A2H3JC46"/>
<sequence length="513" mass="58009">MLALPLAVLLLLMLHVLSQLIAPRDKTRPPVVFHWIPFWGSTASYGLHPVRFLCTCREKYGNVFTFYLFGKPITAVLGKEGNRFFFSGEPDVLSAKDAYCQFFTPVFGEGVIYDVPHEVFMEQKKFIKSGLSPEKFRAYVDLIAEEVDHYLDASLFSVPQHGSSTEWASFDVIDVVSEMVVLTASSTLQGPEVREALDTSFAQQLRDLNGGLAAINFFFPHLPLESYRRRDRARIKINEVYTNIIEHRRSGTTQEDDIIAFLLNQTYRDGRPLTSREIAHLMVALFLGGEDTNAAAGSWALLHLAERPDIAEELYDEQAKHFLDSDGHWRPMTYEHLRALPKLDAVIRETLRVDPPAHTLMRKALHDICIPQALAKPSEDGIYVIPKGHFVLGSPAVTQIDAGVFTDPMKWEPKRWNDGTNVFKVDDLDPSEQVDYGWGLVSKGLHSPYLPFGAGKHRCIGEQFAYVQVGTILATLIRRMELRLDIPFPEHNYQTMVSMPSRPFDFGRPSAVD</sequence>
<dbReference type="EMBL" id="KB468053">
    <property type="protein sequence ID" value="PCH39766.1"/>
    <property type="molecule type" value="Genomic_DNA"/>
</dbReference>
<comment type="cofactor">
    <cofactor evidence="1 6">
        <name>heme</name>
        <dbReference type="ChEBI" id="CHEBI:30413"/>
    </cofactor>
</comment>
<proteinExistence type="inferred from homology"/>
<dbReference type="InterPro" id="IPR036396">
    <property type="entry name" value="Cyt_P450_sf"/>
</dbReference>
<name>A0A2H3JC46_WOLCO</name>
<gene>
    <name evidence="9" type="ORF">WOLCODRAFT_88292</name>
</gene>
<dbReference type="CDD" id="cd11042">
    <property type="entry name" value="CYP51-like"/>
    <property type="match status" value="1"/>
</dbReference>
<keyword evidence="10" id="KW-1185">Reference proteome</keyword>
<protein>
    <submittedName>
        <fullName evidence="9">Cytochrome P450</fullName>
    </submittedName>
</protein>
<dbReference type="InterPro" id="IPR001128">
    <property type="entry name" value="Cyt_P450"/>
</dbReference>
<evidence type="ECO:0000256" key="1">
    <source>
        <dbReference type="ARBA" id="ARBA00001971"/>
    </source>
</evidence>
<evidence type="ECO:0000313" key="9">
    <source>
        <dbReference type="EMBL" id="PCH39766.1"/>
    </source>
</evidence>
<dbReference type="InterPro" id="IPR050529">
    <property type="entry name" value="CYP450_sterol_14alpha_dmase"/>
</dbReference>
<feature type="chain" id="PRO_5013944240" evidence="8">
    <location>
        <begin position="19"/>
        <end position="513"/>
    </location>
</feature>
<evidence type="ECO:0000256" key="6">
    <source>
        <dbReference type="PIRSR" id="PIRSR602403-1"/>
    </source>
</evidence>
<dbReference type="PRINTS" id="PR00465">
    <property type="entry name" value="EP450IV"/>
</dbReference>
<dbReference type="Proteomes" id="UP000218811">
    <property type="component" value="Unassembled WGS sequence"/>
</dbReference>
<dbReference type="SUPFAM" id="SSF48264">
    <property type="entry name" value="Cytochrome P450"/>
    <property type="match status" value="1"/>
</dbReference>
<evidence type="ECO:0000256" key="5">
    <source>
        <dbReference type="ARBA" id="ARBA00023004"/>
    </source>
</evidence>
<dbReference type="PANTHER" id="PTHR24304:SF2">
    <property type="entry name" value="24-HYDROXYCHOLESTEROL 7-ALPHA-HYDROXYLASE"/>
    <property type="match status" value="1"/>
</dbReference>
<keyword evidence="5 6" id="KW-0408">Iron</keyword>
<evidence type="ECO:0000256" key="3">
    <source>
        <dbReference type="ARBA" id="ARBA00022617"/>
    </source>
</evidence>
<keyword evidence="3 6" id="KW-0349">Heme</keyword>
<comment type="similarity">
    <text evidence="2 7">Belongs to the cytochrome P450 family.</text>
</comment>
<accession>A0A2H3JC46</accession>
<reference evidence="9 10" key="1">
    <citation type="journal article" date="2012" name="Science">
        <title>The Paleozoic origin of enzymatic lignin decomposition reconstructed from 31 fungal genomes.</title>
        <authorList>
            <person name="Floudas D."/>
            <person name="Binder M."/>
            <person name="Riley R."/>
            <person name="Barry K."/>
            <person name="Blanchette R.A."/>
            <person name="Henrissat B."/>
            <person name="Martinez A.T."/>
            <person name="Otillar R."/>
            <person name="Spatafora J.W."/>
            <person name="Yadav J.S."/>
            <person name="Aerts A."/>
            <person name="Benoit I."/>
            <person name="Boyd A."/>
            <person name="Carlson A."/>
            <person name="Copeland A."/>
            <person name="Coutinho P.M."/>
            <person name="de Vries R.P."/>
            <person name="Ferreira P."/>
            <person name="Findley K."/>
            <person name="Foster B."/>
            <person name="Gaskell J."/>
            <person name="Glotzer D."/>
            <person name="Gorecki P."/>
            <person name="Heitman J."/>
            <person name="Hesse C."/>
            <person name="Hori C."/>
            <person name="Igarashi K."/>
            <person name="Jurgens J.A."/>
            <person name="Kallen N."/>
            <person name="Kersten P."/>
            <person name="Kohler A."/>
            <person name="Kuees U."/>
            <person name="Kumar T.K.A."/>
            <person name="Kuo A."/>
            <person name="LaButti K."/>
            <person name="Larrondo L.F."/>
            <person name="Lindquist E."/>
            <person name="Ling A."/>
            <person name="Lombard V."/>
            <person name="Lucas S."/>
            <person name="Lundell T."/>
            <person name="Martin R."/>
            <person name="McLaughlin D.J."/>
            <person name="Morgenstern I."/>
            <person name="Morin E."/>
            <person name="Murat C."/>
            <person name="Nagy L.G."/>
            <person name="Nolan M."/>
            <person name="Ohm R.A."/>
            <person name="Patyshakuliyeva A."/>
            <person name="Rokas A."/>
            <person name="Ruiz-Duenas F.J."/>
            <person name="Sabat G."/>
            <person name="Salamov A."/>
            <person name="Samejima M."/>
            <person name="Schmutz J."/>
            <person name="Slot J.C."/>
            <person name="St John F."/>
            <person name="Stenlid J."/>
            <person name="Sun H."/>
            <person name="Sun S."/>
            <person name="Syed K."/>
            <person name="Tsang A."/>
            <person name="Wiebenga A."/>
            <person name="Young D."/>
            <person name="Pisabarro A."/>
            <person name="Eastwood D.C."/>
            <person name="Martin F."/>
            <person name="Cullen D."/>
            <person name="Grigoriev I.V."/>
            <person name="Hibbett D.S."/>
        </authorList>
    </citation>
    <scope>NUCLEOTIDE SEQUENCE [LARGE SCALE GENOMIC DNA]</scope>
    <source>
        <strain evidence="9 10">MD-104</strain>
    </source>
</reference>